<dbReference type="SMART" id="SM00645">
    <property type="entry name" value="Pept_C1"/>
    <property type="match status" value="1"/>
</dbReference>
<gene>
    <name evidence="2" type="ORF">GW15_0212595</name>
</gene>
<dbReference type="GO" id="GO:0006508">
    <property type="term" value="P:proteolysis"/>
    <property type="evidence" value="ECO:0007669"/>
    <property type="project" value="InterPro"/>
</dbReference>
<dbReference type="eggNOG" id="COG4870">
    <property type="taxonomic scope" value="Bacteria"/>
</dbReference>
<dbReference type="GeneID" id="58003924"/>
<reference evidence="2 3" key="1">
    <citation type="submission" date="2014-09" db="EMBL/GenBank/DDBJ databases">
        <title>A draft genome sequence for Xanthomonas axonopodis pv. vasculorum NCPPB 900.</title>
        <authorList>
            <person name="Harrison J."/>
            <person name="Studholme D.J."/>
        </authorList>
    </citation>
    <scope>NUCLEOTIDE SEQUENCE [LARGE SCALE GENOMIC DNA]</scope>
    <source>
        <strain evidence="2 3">NCPPB 900</strain>
    </source>
</reference>
<protein>
    <submittedName>
        <fullName evidence="2">Peptidase C1</fullName>
    </submittedName>
</protein>
<dbReference type="InterPro" id="IPR000668">
    <property type="entry name" value="Peptidase_C1A_C"/>
</dbReference>
<comment type="caution">
    <text evidence="2">The sequence shown here is derived from an EMBL/GenBank/DDBJ whole genome shotgun (WGS) entry which is preliminary data.</text>
</comment>
<organism evidence="2 3">
    <name type="scientific">Xanthomonas axonopodis pv. vasculorum</name>
    <dbReference type="NCBI Taxonomy" id="325777"/>
    <lineage>
        <taxon>Bacteria</taxon>
        <taxon>Pseudomonadati</taxon>
        <taxon>Pseudomonadota</taxon>
        <taxon>Gammaproteobacteria</taxon>
        <taxon>Lysobacterales</taxon>
        <taxon>Lysobacteraceae</taxon>
        <taxon>Xanthomonas</taxon>
    </lineage>
</organism>
<dbReference type="GO" id="GO:0008234">
    <property type="term" value="F:cysteine-type peptidase activity"/>
    <property type="evidence" value="ECO:0007669"/>
    <property type="project" value="InterPro"/>
</dbReference>
<dbReference type="Proteomes" id="UP000028012">
    <property type="component" value="Unassembled WGS sequence"/>
</dbReference>
<name>A0A098PXB5_9XANT</name>
<sequence length="270" mass="28744">MNTQRSLALCLLAALSLTAATAQAAVHGMGLKPSSLMQPVTPLFGTESVSKPLPASVDLTAWAITPGDQGQIGACASWATAHTLTGWYANANKQAQTRFAPMYLYSQVNGGVDEGSTLEAALEIALAQGIDTEQHYSWGNYDWKHQPTAADKANAAKNPTPYRHYTMLYSGNGNGGRALIEQIKLALASSTPVAIGFYVRQGFEDLTAKNQVDYDTKTPNLGGHAVIALGYDSEGLIVENSWGTEWGNKGFGKLSWSVVAKDVIVADVVH</sequence>
<dbReference type="PANTHER" id="PTHR12411">
    <property type="entry name" value="CYSTEINE PROTEASE FAMILY C1-RELATED"/>
    <property type="match status" value="1"/>
</dbReference>
<evidence type="ECO:0000313" key="2">
    <source>
        <dbReference type="EMBL" id="KGE51720.1"/>
    </source>
</evidence>
<comment type="similarity">
    <text evidence="1">Belongs to the peptidase C1 family.</text>
</comment>
<evidence type="ECO:0000313" key="3">
    <source>
        <dbReference type="Proteomes" id="UP000028012"/>
    </source>
</evidence>
<dbReference type="InterPro" id="IPR038765">
    <property type="entry name" value="Papain-like_cys_pep_sf"/>
</dbReference>
<dbReference type="HOGENOM" id="CLU_056603_2_0_6"/>
<dbReference type="CDD" id="cd02619">
    <property type="entry name" value="Peptidase_C1"/>
    <property type="match status" value="1"/>
</dbReference>
<dbReference type="SUPFAM" id="SSF54001">
    <property type="entry name" value="Cysteine proteinases"/>
    <property type="match status" value="1"/>
</dbReference>
<dbReference type="InterPro" id="IPR013128">
    <property type="entry name" value="Peptidase_C1A"/>
</dbReference>
<dbReference type="AlphaFoldDB" id="A0A098PXB5"/>
<dbReference type="RefSeq" id="WP_042823079.1">
    <property type="nucleotide sequence ID" value="NZ_CP053649.1"/>
</dbReference>
<evidence type="ECO:0000256" key="1">
    <source>
        <dbReference type="ARBA" id="ARBA00008455"/>
    </source>
</evidence>
<accession>A0A098PXB5</accession>
<proteinExistence type="inferred from homology"/>
<dbReference type="Gene3D" id="3.90.70.10">
    <property type="entry name" value="Cysteine proteinases"/>
    <property type="match status" value="1"/>
</dbReference>
<dbReference type="STRING" id="325777.GW15_0212595"/>
<dbReference type="EMBL" id="JPHD02000086">
    <property type="protein sequence ID" value="KGE51720.1"/>
    <property type="molecule type" value="Genomic_DNA"/>
</dbReference>
<dbReference type="Pfam" id="PF00112">
    <property type="entry name" value="Peptidase_C1"/>
    <property type="match status" value="1"/>
</dbReference>